<keyword evidence="3" id="KW-1185">Reference proteome</keyword>
<name>A0AAV4M4F0_CAEEX</name>
<dbReference type="EMBL" id="BPLR01019344">
    <property type="protein sequence ID" value="GIX66843.1"/>
    <property type="molecule type" value="Genomic_DNA"/>
</dbReference>
<feature type="region of interest" description="Disordered" evidence="1">
    <location>
        <begin position="91"/>
        <end position="149"/>
    </location>
</feature>
<feature type="compositionally biased region" description="Basic residues" evidence="1">
    <location>
        <begin position="104"/>
        <end position="114"/>
    </location>
</feature>
<sequence>MLNYKHSLEQQIEDKQALFDTHHRLEEAEDLKAKLFRDAKDDMKREHQKIKERLDANKNYLRQRVANTLSDKDAKLRAKEQEILEKAVRAAEEKVRENKNPQKNWKRLKPRKTSKSSTSKKWPRNRRNSMTIDWKITRSRAGLPITSTD</sequence>
<reference evidence="2 3" key="1">
    <citation type="submission" date="2021-06" db="EMBL/GenBank/DDBJ databases">
        <title>Caerostris extrusa draft genome.</title>
        <authorList>
            <person name="Kono N."/>
            <person name="Arakawa K."/>
        </authorList>
    </citation>
    <scope>NUCLEOTIDE SEQUENCE [LARGE SCALE GENOMIC DNA]</scope>
</reference>
<dbReference type="Proteomes" id="UP001054945">
    <property type="component" value="Unassembled WGS sequence"/>
</dbReference>
<evidence type="ECO:0000256" key="1">
    <source>
        <dbReference type="SAM" id="MobiDB-lite"/>
    </source>
</evidence>
<feature type="compositionally biased region" description="Basic and acidic residues" evidence="1">
    <location>
        <begin position="91"/>
        <end position="100"/>
    </location>
</feature>
<dbReference type="AlphaFoldDB" id="A0AAV4M4F0"/>
<accession>A0AAV4M4F0</accession>
<protein>
    <submittedName>
        <fullName evidence="2">TPH domain-containing protein</fullName>
    </submittedName>
</protein>
<comment type="caution">
    <text evidence="2">The sequence shown here is derived from an EMBL/GenBank/DDBJ whole genome shotgun (WGS) entry which is preliminary data.</text>
</comment>
<organism evidence="2 3">
    <name type="scientific">Caerostris extrusa</name>
    <name type="common">Bark spider</name>
    <name type="synonym">Caerostris bankana</name>
    <dbReference type="NCBI Taxonomy" id="172846"/>
    <lineage>
        <taxon>Eukaryota</taxon>
        <taxon>Metazoa</taxon>
        <taxon>Ecdysozoa</taxon>
        <taxon>Arthropoda</taxon>
        <taxon>Chelicerata</taxon>
        <taxon>Arachnida</taxon>
        <taxon>Araneae</taxon>
        <taxon>Araneomorphae</taxon>
        <taxon>Entelegynae</taxon>
        <taxon>Araneoidea</taxon>
        <taxon>Araneidae</taxon>
        <taxon>Caerostris</taxon>
    </lineage>
</organism>
<gene>
    <name evidence="2" type="primary">AVEN_125389_1</name>
    <name evidence="2" type="ORF">CEXT_806791</name>
</gene>
<proteinExistence type="predicted"/>
<evidence type="ECO:0000313" key="3">
    <source>
        <dbReference type="Proteomes" id="UP001054945"/>
    </source>
</evidence>
<evidence type="ECO:0000313" key="2">
    <source>
        <dbReference type="EMBL" id="GIX66843.1"/>
    </source>
</evidence>